<accession>A0A8K0UIJ7</accession>
<dbReference type="PANTHER" id="PTHR47381:SF3">
    <property type="entry name" value="ALPHA_BETA-HYDROLASES SUPERFAMILY PROTEIN"/>
    <property type="match status" value="1"/>
</dbReference>
<dbReference type="Proteomes" id="UP000813824">
    <property type="component" value="Unassembled WGS sequence"/>
</dbReference>
<dbReference type="InterPro" id="IPR029058">
    <property type="entry name" value="AB_hydrolase_fold"/>
</dbReference>
<comment type="caution">
    <text evidence="1">The sequence shown here is derived from an EMBL/GenBank/DDBJ whole genome shotgun (WGS) entry which is preliminary data.</text>
</comment>
<dbReference type="EMBL" id="JAEVFJ010000028">
    <property type="protein sequence ID" value="KAH8093702.1"/>
    <property type="molecule type" value="Genomic_DNA"/>
</dbReference>
<dbReference type="PANTHER" id="PTHR47381">
    <property type="entry name" value="ALPHA/BETA-HYDROLASES SUPERFAMILY PROTEIN"/>
    <property type="match status" value="1"/>
</dbReference>
<keyword evidence="2" id="KW-1185">Reference proteome</keyword>
<sequence length="288" mass="31179">MASHSKKQLVVAGLNVEVYSNEKDTASEVAVLFLLHGRGSSAQSVQWVAESVLDQIAEKRSTPQSGPALLVVAFDQRNHGSRLVNSLANVGWSEGGKQNPEHAIDMYSTFVGTSRDVSFLIDFLPAYLFPSKERTVSQWLVSGISLGGHATWISLRFEPRIRIGISIIGCADFITLMSARAKQSGIPFAPPYVPDSLVEIVKVTDPVHANYEASDESNPFIGKKILALAGADDQLVPFAATQSFFDHLNVGNTGYKRAVVAPGVGHACTPDMVKEMAEFLWHEALKVG</sequence>
<protein>
    <submittedName>
        <fullName evidence="1">Alpha/Beta hydrolase protein</fullName>
    </submittedName>
</protein>
<dbReference type="SUPFAM" id="SSF53474">
    <property type="entry name" value="alpha/beta-Hydrolases"/>
    <property type="match status" value="1"/>
</dbReference>
<dbReference type="Gene3D" id="3.40.50.1820">
    <property type="entry name" value="alpha/beta hydrolase"/>
    <property type="match status" value="1"/>
</dbReference>
<gene>
    <name evidence="1" type="ORF">BXZ70DRAFT_374890</name>
</gene>
<keyword evidence="1" id="KW-0378">Hydrolase</keyword>
<name>A0A8K0UIJ7_9AGAR</name>
<evidence type="ECO:0000313" key="1">
    <source>
        <dbReference type="EMBL" id="KAH8093702.1"/>
    </source>
</evidence>
<reference evidence="1" key="1">
    <citation type="journal article" date="2021" name="New Phytol.">
        <title>Evolutionary innovations through gain and loss of genes in the ectomycorrhizal Boletales.</title>
        <authorList>
            <person name="Wu G."/>
            <person name="Miyauchi S."/>
            <person name="Morin E."/>
            <person name="Kuo A."/>
            <person name="Drula E."/>
            <person name="Varga T."/>
            <person name="Kohler A."/>
            <person name="Feng B."/>
            <person name="Cao Y."/>
            <person name="Lipzen A."/>
            <person name="Daum C."/>
            <person name="Hundley H."/>
            <person name="Pangilinan J."/>
            <person name="Johnson J."/>
            <person name="Barry K."/>
            <person name="LaButti K."/>
            <person name="Ng V."/>
            <person name="Ahrendt S."/>
            <person name="Min B."/>
            <person name="Choi I.G."/>
            <person name="Park H."/>
            <person name="Plett J.M."/>
            <person name="Magnuson J."/>
            <person name="Spatafora J.W."/>
            <person name="Nagy L.G."/>
            <person name="Henrissat B."/>
            <person name="Grigoriev I.V."/>
            <person name="Yang Z.L."/>
            <person name="Xu J."/>
            <person name="Martin F.M."/>
        </authorList>
    </citation>
    <scope>NUCLEOTIDE SEQUENCE</scope>
    <source>
        <strain evidence="1">KKN 215</strain>
    </source>
</reference>
<dbReference type="AlphaFoldDB" id="A0A8K0UIJ7"/>
<dbReference type="GO" id="GO:0016787">
    <property type="term" value="F:hydrolase activity"/>
    <property type="evidence" value="ECO:0007669"/>
    <property type="project" value="UniProtKB-KW"/>
</dbReference>
<dbReference type="OrthoDB" id="2152248at2759"/>
<organism evidence="1 2">
    <name type="scientific">Cristinia sonorae</name>
    <dbReference type="NCBI Taxonomy" id="1940300"/>
    <lineage>
        <taxon>Eukaryota</taxon>
        <taxon>Fungi</taxon>
        <taxon>Dikarya</taxon>
        <taxon>Basidiomycota</taxon>
        <taxon>Agaricomycotina</taxon>
        <taxon>Agaricomycetes</taxon>
        <taxon>Agaricomycetidae</taxon>
        <taxon>Agaricales</taxon>
        <taxon>Pleurotineae</taxon>
        <taxon>Stephanosporaceae</taxon>
        <taxon>Cristinia</taxon>
    </lineage>
</organism>
<proteinExistence type="predicted"/>
<evidence type="ECO:0000313" key="2">
    <source>
        <dbReference type="Proteomes" id="UP000813824"/>
    </source>
</evidence>